<keyword evidence="3" id="KW-1185">Reference proteome</keyword>
<comment type="similarity">
    <text evidence="1">Belongs to the cyclin family.</text>
</comment>
<dbReference type="AlphaFoldDB" id="A0A433DBJ2"/>
<dbReference type="Proteomes" id="UP000268093">
    <property type="component" value="Unassembled WGS sequence"/>
</dbReference>
<dbReference type="InterPro" id="IPR006671">
    <property type="entry name" value="Cyclin_N"/>
</dbReference>
<sequence length="485" mass="55542">MGSYIEPPLTMYERQYNNANAPEWRYTSNWRVPAEALTGNGPMLQAYRPVANDPLCQLRRPQPFGDRRLSLATSNSFNDLSYQLPTNHPTPTPFQFANLSPLAHPTSGLPRKRKPASDAEDRAWEVPRPFDQNFNVMSGARQPYPLTFRMPYGSYVNPFVQQVASLPANPILSLSQLNLMSSQQQRNATTRTIDPRNLQSLSMPAAVPLPVPKSPEFWRRTSKRVRYIPEGPRSEVIHQQFVYEPTRRLQNLIGADGKHMPNPKYGIVVQNWKVMMGVRKELIQWMYKINRLHGFSYHPDTLYRAINYLDRFLSRDKVRWRLRVAEIALACFYIASKFGEESREPQVRDMIDCAQNSITPEKVRKLEREVLLTLEWEIHVVTPHAITYELLNSLPGSASVRRVHKALVDRAQRFLDVACLDWDYLRHTPAVLAVASLCCAMESLNFADTRESRRVLELLTSVSEAAVTDCVKLMKSAANASTNDE</sequence>
<evidence type="ECO:0000313" key="3">
    <source>
        <dbReference type="Proteomes" id="UP000268093"/>
    </source>
</evidence>
<protein>
    <submittedName>
        <fullName evidence="2">Uncharacterized protein</fullName>
    </submittedName>
</protein>
<dbReference type="PANTHER" id="PTHR10177">
    <property type="entry name" value="CYCLINS"/>
    <property type="match status" value="1"/>
</dbReference>
<dbReference type="OrthoDB" id="5590282at2759"/>
<dbReference type="InterPro" id="IPR036915">
    <property type="entry name" value="Cyclin-like_sf"/>
</dbReference>
<dbReference type="SMART" id="SM00385">
    <property type="entry name" value="CYCLIN"/>
    <property type="match status" value="2"/>
</dbReference>
<dbReference type="EMBL" id="RBNI01003601">
    <property type="protein sequence ID" value="RUP48200.1"/>
    <property type="molecule type" value="Genomic_DNA"/>
</dbReference>
<reference evidence="2 3" key="1">
    <citation type="journal article" date="2018" name="New Phytol.">
        <title>Phylogenomics of Endogonaceae and evolution of mycorrhizas within Mucoromycota.</title>
        <authorList>
            <person name="Chang Y."/>
            <person name="Desiro A."/>
            <person name="Na H."/>
            <person name="Sandor L."/>
            <person name="Lipzen A."/>
            <person name="Clum A."/>
            <person name="Barry K."/>
            <person name="Grigoriev I.V."/>
            <person name="Martin F.M."/>
            <person name="Stajich J.E."/>
            <person name="Smith M.E."/>
            <person name="Bonito G."/>
            <person name="Spatafora J.W."/>
        </authorList>
    </citation>
    <scope>NUCLEOTIDE SEQUENCE [LARGE SCALE GENOMIC DNA]</scope>
    <source>
        <strain evidence="2 3">GMNB39</strain>
    </source>
</reference>
<evidence type="ECO:0000313" key="2">
    <source>
        <dbReference type="EMBL" id="RUP48200.1"/>
    </source>
</evidence>
<dbReference type="InterPro" id="IPR004367">
    <property type="entry name" value="Cyclin_C-dom"/>
</dbReference>
<dbReference type="Gene3D" id="1.10.472.10">
    <property type="entry name" value="Cyclin-like"/>
    <property type="match status" value="2"/>
</dbReference>
<dbReference type="Pfam" id="PF02984">
    <property type="entry name" value="Cyclin_C"/>
    <property type="match status" value="1"/>
</dbReference>
<keyword evidence="1" id="KW-0195">Cyclin</keyword>
<evidence type="ECO:0000256" key="1">
    <source>
        <dbReference type="RuleBase" id="RU000383"/>
    </source>
</evidence>
<organism evidence="2 3">
    <name type="scientific">Jimgerdemannia flammicorona</name>
    <dbReference type="NCBI Taxonomy" id="994334"/>
    <lineage>
        <taxon>Eukaryota</taxon>
        <taxon>Fungi</taxon>
        <taxon>Fungi incertae sedis</taxon>
        <taxon>Mucoromycota</taxon>
        <taxon>Mucoromycotina</taxon>
        <taxon>Endogonomycetes</taxon>
        <taxon>Endogonales</taxon>
        <taxon>Endogonaceae</taxon>
        <taxon>Jimgerdemannia</taxon>
    </lineage>
</organism>
<dbReference type="InterPro" id="IPR013763">
    <property type="entry name" value="Cyclin-like_dom"/>
</dbReference>
<proteinExistence type="inferred from homology"/>
<dbReference type="Pfam" id="PF00134">
    <property type="entry name" value="Cyclin_N"/>
    <property type="match status" value="1"/>
</dbReference>
<comment type="caution">
    <text evidence="2">The sequence shown here is derived from an EMBL/GenBank/DDBJ whole genome shotgun (WGS) entry which is preliminary data.</text>
</comment>
<accession>A0A433DBJ2</accession>
<gene>
    <name evidence="2" type="ORF">BC936DRAFT_144840</name>
</gene>
<dbReference type="SUPFAM" id="SSF47954">
    <property type="entry name" value="Cyclin-like"/>
    <property type="match status" value="2"/>
</dbReference>
<dbReference type="InterPro" id="IPR039361">
    <property type="entry name" value="Cyclin"/>
</dbReference>
<name>A0A433DBJ2_9FUNG</name>